<dbReference type="FunFam" id="3.40.50.720:FF:000143">
    <property type="entry name" value="Fatty acyl-CoA reductase"/>
    <property type="match status" value="1"/>
</dbReference>
<dbReference type="GO" id="GO:0035336">
    <property type="term" value="P:long-chain fatty-acyl-CoA metabolic process"/>
    <property type="evidence" value="ECO:0007669"/>
    <property type="project" value="TreeGrafter"/>
</dbReference>
<protein>
    <recommendedName>
        <fullName evidence="9">Fatty acyl-CoA reductase</fullName>
        <ecNumber evidence="9">1.2.1.84</ecNumber>
    </recommendedName>
</protein>
<dbReference type="EMBL" id="CAJFCW020000003">
    <property type="protein sequence ID" value="CAG9104759.1"/>
    <property type="molecule type" value="Genomic_DNA"/>
</dbReference>
<evidence type="ECO:0000256" key="2">
    <source>
        <dbReference type="ARBA" id="ARBA00005928"/>
    </source>
</evidence>
<dbReference type="Proteomes" id="UP000783686">
    <property type="component" value="Unassembled WGS sequence"/>
</dbReference>
<dbReference type="InterPro" id="IPR013120">
    <property type="entry name" value="FAR_NAD-bd"/>
</dbReference>
<dbReference type="CDD" id="cd05236">
    <property type="entry name" value="FAR-N_SDR_e"/>
    <property type="match status" value="1"/>
</dbReference>
<comment type="catalytic activity">
    <reaction evidence="8 9">
        <text>a long-chain fatty acyl-CoA + 2 NADPH + 2 H(+) = a long-chain primary fatty alcohol + 2 NADP(+) + CoA</text>
        <dbReference type="Rhea" id="RHEA:52716"/>
        <dbReference type="ChEBI" id="CHEBI:15378"/>
        <dbReference type="ChEBI" id="CHEBI:57287"/>
        <dbReference type="ChEBI" id="CHEBI:57783"/>
        <dbReference type="ChEBI" id="CHEBI:58349"/>
        <dbReference type="ChEBI" id="CHEBI:77396"/>
        <dbReference type="ChEBI" id="CHEBI:83139"/>
        <dbReference type="EC" id="1.2.1.84"/>
    </reaction>
</comment>
<accession>A0A811KJX3</accession>
<comment type="subcellular location">
    <subcellularLocation>
        <location evidence="1">Membrane</location>
        <topology evidence="1">Multi-pass membrane protein</topology>
    </subcellularLocation>
</comment>
<evidence type="ECO:0000259" key="10">
    <source>
        <dbReference type="Pfam" id="PF03015"/>
    </source>
</evidence>
<evidence type="ECO:0000256" key="6">
    <source>
        <dbReference type="ARBA" id="ARBA00023098"/>
    </source>
</evidence>
<evidence type="ECO:0000256" key="3">
    <source>
        <dbReference type="ARBA" id="ARBA00022516"/>
    </source>
</evidence>
<dbReference type="GO" id="GO:0005777">
    <property type="term" value="C:peroxisome"/>
    <property type="evidence" value="ECO:0007669"/>
    <property type="project" value="TreeGrafter"/>
</dbReference>
<dbReference type="InterPro" id="IPR033640">
    <property type="entry name" value="FAR_C"/>
</dbReference>
<dbReference type="AlphaFoldDB" id="A0A811KJX3"/>
<dbReference type="OrthoDB" id="429813at2759"/>
<evidence type="ECO:0000256" key="5">
    <source>
        <dbReference type="ARBA" id="ARBA00022989"/>
    </source>
</evidence>
<dbReference type="Pfam" id="PF03015">
    <property type="entry name" value="Sterile"/>
    <property type="match status" value="1"/>
</dbReference>
<keyword evidence="6 9" id="KW-0443">Lipid metabolism</keyword>
<dbReference type="GO" id="GO:0102965">
    <property type="term" value="F:alcohol-forming long-chain fatty acyl-CoA reductase activity"/>
    <property type="evidence" value="ECO:0007669"/>
    <property type="project" value="UniProtKB-EC"/>
</dbReference>
<evidence type="ECO:0000256" key="1">
    <source>
        <dbReference type="ARBA" id="ARBA00004141"/>
    </source>
</evidence>
<evidence type="ECO:0000313" key="12">
    <source>
        <dbReference type="EMBL" id="CAD5215782.1"/>
    </source>
</evidence>
<keyword evidence="3 9" id="KW-0444">Lipid biosynthesis</keyword>
<keyword evidence="13" id="KW-1185">Reference proteome</keyword>
<dbReference type="EMBL" id="CAJFDH010000003">
    <property type="protein sequence ID" value="CAD5215782.1"/>
    <property type="molecule type" value="Genomic_DNA"/>
</dbReference>
<dbReference type="Pfam" id="PF07993">
    <property type="entry name" value="NAD_binding_4"/>
    <property type="match status" value="1"/>
</dbReference>
<organism evidence="12 13">
    <name type="scientific">Bursaphelenchus okinawaensis</name>
    <dbReference type="NCBI Taxonomy" id="465554"/>
    <lineage>
        <taxon>Eukaryota</taxon>
        <taxon>Metazoa</taxon>
        <taxon>Ecdysozoa</taxon>
        <taxon>Nematoda</taxon>
        <taxon>Chromadorea</taxon>
        <taxon>Rhabditida</taxon>
        <taxon>Tylenchina</taxon>
        <taxon>Tylenchomorpha</taxon>
        <taxon>Aphelenchoidea</taxon>
        <taxon>Aphelenchoididae</taxon>
        <taxon>Bursaphelenchus</taxon>
    </lineage>
</organism>
<sequence length="535" mass="61187">MDSGLSVADTFNRSSILITGGTGFLGKVLVEKLLYSVPNINKIYLLIRGLKGHSPRDRLNKLLKSPIFNRIREKDVDLFSKLVPINGDLMAEGLGLSPADETLLCESVSIVFHCAATVKFDEVLKVAIKMNVIGTQRLVALCHKMQNLVCLVHASTAYANCDLKETEERIYKPPVDPEKIIDAMEWMDDEMVNLITPRLLGKRPNTYTFAKALAESQLQTDAGDMPVIVVRPSIICACWKEPLPGWTDNVNGPTGIFAGVGKGLLTNMCGSSTSKADIIPVDIVSNCLIVAAAYRIQLKTCTQIPIVHCSSGELNPVKWEKIVNYIQRFFLKYPLDQCYRVPSTHFHSSRALFLFNFYTKHYIPAHILDFLCFLTGRKPTFIKIYGKIWKMIETLHYFTARGWTFKSQKILTLWESLSEKDKQEFNFDVRQLDWDRYLFDYLMGMKTYLLQEKIEDLNKARSNLTWLKQLSVLMNATAWALLVRLFAWRTSRKQKWTVWITGVLLTYAFQNVDVRPFVYLKSIDEYKQTALKQNE</sequence>
<dbReference type="GO" id="GO:0016020">
    <property type="term" value="C:membrane"/>
    <property type="evidence" value="ECO:0007669"/>
    <property type="project" value="UniProtKB-SubCell"/>
</dbReference>
<comment type="similarity">
    <text evidence="2 9">Belongs to the fatty acyl-CoA reductase family.</text>
</comment>
<dbReference type="SUPFAM" id="SSF51735">
    <property type="entry name" value="NAD(P)-binding Rossmann-fold domains"/>
    <property type="match status" value="1"/>
</dbReference>
<proteinExistence type="inferred from homology"/>
<reference evidence="12" key="1">
    <citation type="submission" date="2020-09" db="EMBL/GenBank/DDBJ databases">
        <authorList>
            <person name="Kikuchi T."/>
        </authorList>
    </citation>
    <scope>NUCLEOTIDE SEQUENCE</scope>
    <source>
        <strain evidence="12">SH1</strain>
    </source>
</reference>
<feature type="domain" description="Fatty acyl-CoA reductase C-terminal" evidence="10">
    <location>
        <begin position="361"/>
        <end position="452"/>
    </location>
</feature>
<gene>
    <name evidence="12" type="ORF">BOKJ2_LOCUS6265</name>
</gene>
<keyword evidence="5" id="KW-1133">Transmembrane helix</keyword>
<name>A0A811KJX3_9BILA</name>
<keyword evidence="4" id="KW-0812">Transmembrane</keyword>
<dbReference type="CDD" id="cd09071">
    <property type="entry name" value="FAR_C"/>
    <property type="match status" value="1"/>
</dbReference>
<evidence type="ECO:0000256" key="7">
    <source>
        <dbReference type="ARBA" id="ARBA00023136"/>
    </source>
</evidence>
<dbReference type="InterPro" id="IPR026055">
    <property type="entry name" value="FAR"/>
</dbReference>
<evidence type="ECO:0000259" key="11">
    <source>
        <dbReference type="Pfam" id="PF07993"/>
    </source>
</evidence>
<dbReference type="GO" id="GO:0080019">
    <property type="term" value="F:alcohol-forming very long-chain fatty acyl-CoA reductase activity"/>
    <property type="evidence" value="ECO:0007669"/>
    <property type="project" value="InterPro"/>
</dbReference>
<dbReference type="Gene3D" id="3.40.50.720">
    <property type="entry name" value="NAD(P)-binding Rossmann-like Domain"/>
    <property type="match status" value="1"/>
</dbReference>
<dbReference type="EC" id="1.2.1.84" evidence="9"/>
<comment type="caution">
    <text evidence="12">The sequence shown here is derived from an EMBL/GenBank/DDBJ whole genome shotgun (WGS) entry which is preliminary data.</text>
</comment>
<evidence type="ECO:0000313" key="13">
    <source>
        <dbReference type="Proteomes" id="UP000614601"/>
    </source>
</evidence>
<dbReference type="PANTHER" id="PTHR11011">
    <property type="entry name" value="MALE STERILITY PROTEIN 2-RELATED"/>
    <property type="match status" value="1"/>
</dbReference>
<keyword evidence="7" id="KW-0472">Membrane</keyword>
<dbReference type="Proteomes" id="UP000614601">
    <property type="component" value="Unassembled WGS sequence"/>
</dbReference>
<comment type="function">
    <text evidence="9">Catalyzes the reduction of fatty acyl-CoA to fatty alcohols.</text>
</comment>
<evidence type="ECO:0000256" key="8">
    <source>
        <dbReference type="ARBA" id="ARBA00052530"/>
    </source>
</evidence>
<feature type="domain" description="Thioester reductase (TE)" evidence="11">
    <location>
        <begin position="18"/>
        <end position="286"/>
    </location>
</feature>
<keyword evidence="9" id="KW-0521">NADP</keyword>
<dbReference type="InterPro" id="IPR036291">
    <property type="entry name" value="NAD(P)-bd_dom_sf"/>
</dbReference>
<evidence type="ECO:0000256" key="4">
    <source>
        <dbReference type="ARBA" id="ARBA00022692"/>
    </source>
</evidence>
<evidence type="ECO:0000256" key="9">
    <source>
        <dbReference type="RuleBase" id="RU363097"/>
    </source>
</evidence>
<dbReference type="PANTHER" id="PTHR11011:SF45">
    <property type="entry name" value="FATTY ACYL-COA REDUCTASE CG8306-RELATED"/>
    <property type="match status" value="1"/>
</dbReference>
<keyword evidence="9" id="KW-0560">Oxidoreductase</keyword>